<feature type="compositionally biased region" description="Low complexity" evidence="2">
    <location>
        <begin position="378"/>
        <end position="401"/>
    </location>
</feature>
<dbReference type="CDD" id="cd11660">
    <property type="entry name" value="SANT_TRF"/>
    <property type="match status" value="1"/>
</dbReference>
<dbReference type="Proteomes" id="UP000030693">
    <property type="component" value="Unassembled WGS sequence"/>
</dbReference>
<feature type="compositionally biased region" description="Low complexity" evidence="2">
    <location>
        <begin position="443"/>
        <end position="452"/>
    </location>
</feature>
<feature type="region of interest" description="Disordered" evidence="2">
    <location>
        <begin position="184"/>
        <end position="203"/>
    </location>
</feature>
<feature type="compositionally biased region" description="Polar residues" evidence="2">
    <location>
        <begin position="462"/>
        <end position="471"/>
    </location>
</feature>
<evidence type="ECO:0000313" key="4">
    <source>
        <dbReference type="EMBL" id="KCV72148.1"/>
    </source>
</evidence>
<keyword evidence="5" id="KW-1185">Reference proteome</keyword>
<feature type="region of interest" description="Disordered" evidence="2">
    <location>
        <begin position="443"/>
        <end position="480"/>
    </location>
</feature>
<feature type="domain" description="HTH myb-type" evidence="3">
    <location>
        <begin position="471"/>
        <end position="521"/>
    </location>
</feature>
<gene>
    <name evidence="4" type="ORF">H696_01552</name>
</gene>
<dbReference type="InterPro" id="IPR009057">
    <property type="entry name" value="Homeodomain-like_sf"/>
</dbReference>
<evidence type="ECO:0000256" key="2">
    <source>
        <dbReference type="SAM" id="MobiDB-lite"/>
    </source>
</evidence>
<dbReference type="PANTHER" id="PTHR46734">
    <property type="entry name" value="TELOMERIC REPEAT-BINDING FACTOR 1 TERF1"/>
    <property type="match status" value="1"/>
</dbReference>
<dbReference type="Gene3D" id="1.10.246.220">
    <property type="match status" value="1"/>
</dbReference>
<feature type="region of interest" description="Disordered" evidence="2">
    <location>
        <begin position="240"/>
        <end position="266"/>
    </location>
</feature>
<feature type="region of interest" description="Disordered" evidence="2">
    <location>
        <begin position="341"/>
        <end position="430"/>
    </location>
</feature>
<dbReference type="InterPro" id="IPR017930">
    <property type="entry name" value="Myb_dom"/>
</dbReference>
<keyword evidence="1" id="KW-0539">Nucleus</keyword>
<evidence type="ECO:0000256" key="1">
    <source>
        <dbReference type="ARBA" id="ARBA00023242"/>
    </source>
</evidence>
<protein>
    <recommendedName>
        <fullName evidence="3">HTH myb-type domain-containing protein</fullName>
    </recommendedName>
</protein>
<organism evidence="4">
    <name type="scientific">Fonticula alba</name>
    <name type="common">Slime mold</name>
    <dbReference type="NCBI Taxonomy" id="691883"/>
    <lineage>
        <taxon>Eukaryota</taxon>
        <taxon>Rotosphaerida</taxon>
        <taxon>Fonticulaceae</taxon>
        <taxon>Fonticula</taxon>
    </lineage>
</organism>
<reference evidence="4" key="1">
    <citation type="submission" date="2013-04" db="EMBL/GenBank/DDBJ databases">
        <title>The Genome Sequence of Fonticula alba ATCC 38817.</title>
        <authorList>
            <consortium name="The Broad Institute Genomics Platform"/>
            <person name="Russ C."/>
            <person name="Cuomo C."/>
            <person name="Burger G."/>
            <person name="Gray M.W."/>
            <person name="Holland P.W.H."/>
            <person name="King N."/>
            <person name="Lang F.B.F."/>
            <person name="Roger A.J."/>
            <person name="Ruiz-Trillo I."/>
            <person name="Brown M."/>
            <person name="Walker B."/>
            <person name="Young S."/>
            <person name="Zeng Q."/>
            <person name="Gargeya S."/>
            <person name="Fitzgerald M."/>
            <person name="Haas B."/>
            <person name="Abouelleil A."/>
            <person name="Allen A.W."/>
            <person name="Alvarado L."/>
            <person name="Arachchi H.M."/>
            <person name="Berlin A.M."/>
            <person name="Chapman S.B."/>
            <person name="Gainer-Dewar J."/>
            <person name="Goldberg J."/>
            <person name="Griggs A."/>
            <person name="Gujja S."/>
            <person name="Hansen M."/>
            <person name="Howarth C."/>
            <person name="Imamovic A."/>
            <person name="Ireland A."/>
            <person name="Larimer J."/>
            <person name="McCowan C."/>
            <person name="Murphy C."/>
            <person name="Pearson M."/>
            <person name="Poon T.W."/>
            <person name="Priest M."/>
            <person name="Roberts A."/>
            <person name="Saif S."/>
            <person name="Shea T."/>
            <person name="Sisk P."/>
            <person name="Sykes S."/>
            <person name="Wortman J."/>
            <person name="Nusbaum C."/>
            <person name="Birren B."/>
        </authorList>
    </citation>
    <scope>NUCLEOTIDE SEQUENCE [LARGE SCALE GENOMIC DNA]</scope>
    <source>
        <strain evidence="4">ATCC 38817</strain>
    </source>
</reference>
<dbReference type="PANTHER" id="PTHR46734:SF1">
    <property type="entry name" value="TELOMERIC REPEAT-BINDING FACTOR 1"/>
    <property type="match status" value="1"/>
</dbReference>
<dbReference type="EMBL" id="KB932202">
    <property type="protein sequence ID" value="KCV72148.1"/>
    <property type="molecule type" value="Genomic_DNA"/>
</dbReference>
<sequence>MLASDVNSTLLESTQPGLSRRIRALESLDALSRARKGIGYWSFAHLLSALRTIVNEIHLSSIFYNPQFVFNEQSNLAMMLASLAIQTFLSVATPDIDPPTLQQLLAQSMHDVRGLFPRVVDPLLIFISGSLEHASVTKTMPAAIVKLQSEFLDYNAFEMACLFMREVLVEITNKDPMSLSYKPADMHGPPPGPPGPPLPAMGESLPMPPSASMVAGGVATSPGGVAGAFAGSPPSFAPVLPAPQAAAVPPPPPPPQQVPPPPMPLPDGPDAQNMVGSSLMRHLLSSSNTPGALAEPSSSLLSSTKALRDVFRTGHPPPGGPLPPGVARPDGSLFHRDHYIPPGGGTVGPDGVGVPPGVHGGDMSDVGSGMRSPGAVLPPGSTGGSASTSSQGGSSPTTPLSASKRRRAGKTPVSGGTAARGGTTSVNSTNNSSIYFKAALNSLSSPSQATSTSKEKDKASSPAPQRRTNPPFSKEEETKLVDGYRRYGPAWTKILKEYDFPTYRTSVDLKDKFRNLSNRGYLPDDVKAAYLARTAVGTAGAQAAAAALTSPVATTSVPGAAGGAPGAGAPSS</sequence>
<dbReference type="PROSITE" id="PS51294">
    <property type="entry name" value="HTH_MYB"/>
    <property type="match status" value="1"/>
</dbReference>
<dbReference type="OrthoDB" id="608866at2759"/>
<dbReference type="RefSeq" id="XP_009493726.1">
    <property type="nucleotide sequence ID" value="XM_009495451.1"/>
</dbReference>
<dbReference type="InterPro" id="IPR052450">
    <property type="entry name" value="TRBD-Containing_Protein"/>
</dbReference>
<feature type="compositionally biased region" description="Pro residues" evidence="2">
    <location>
        <begin position="248"/>
        <end position="266"/>
    </location>
</feature>
<dbReference type="SMART" id="SM00717">
    <property type="entry name" value="SANT"/>
    <property type="match status" value="1"/>
</dbReference>
<accession>A0A058ZDZ7</accession>
<proteinExistence type="predicted"/>
<dbReference type="SUPFAM" id="SSF46689">
    <property type="entry name" value="Homeodomain-like"/>
    <property type="match status" value="1"/>
</dbReference>
<feature type="compositionally biased region" description="Pro residues" evidence="2">
    <location>
        <begin position="188"/>
        <end position="199"/>
    </location>
</feature>
<dbReference type="GeneID" id="20526277"/>
<evidence type="ECO:0000313" key="5">
    <source>
        <dbReference type="Proteomes" id="UP000030693"/>
    </source>
</evidence>
<dbReference type="InterPro" id="IPR001005">
    <property type="entry name" value="SANT/Myb"/>
</dbReference>
<dbReference type="AlphaFoldDB" id="A0A058ZDZ7"/>
<dbReference type="Pfam" id="PF00249">
    <property type="entry name" value="Myb_DNA-binding"/>
    <property type="match status" value="1"/>
</dbReference>
<feature type="compositionally biased region" description="Low complexity" evidence="2">
    <location>
        <begin position="415"/>
        <end position="430"/>
    </location>
</feature>
<name>A0A058ZDZ7_FONAL</name>
<feature type="compositionally biased region" description="Gly residues" evidence="2">
    <location>
        <begin position="342"/>
        <end position="351"/>
    </location>
</feature>
<evidence type="ECO:0000259" key="3">
    <source>
        <dbReference type="PROSITE" id="PS51294"/>
    </source>
</evidence>